<gene>
    <name evidence="3" type="ORF">SAMN05421504_101956</name>
</gene>
<dbReference type="AlphaFoldDB" id="A0A1H2UPM0"/>
<dbReference type="STRING" id="589385.SAMN05421504_101956"/>
<proteinExistence type="predicted"/>
<keyword evidence="4" id="KW-1185">Reference proteome</keyword>
<keyword evidence="1" id="KW-0472">Membrane</keyword>
<name>A0A1H2UPM0_9PSEU</name>
<accession>A0A1H2UPM0</accession>
<keyword evidence="1" id="KW-1133">Transmembrane helix</keyword>
<feature type="transmembrane region" description="Helical" evidence="1">
    <location>
        <begin position="89"/>
        <end position="107"/>
    </location>
</feature>
<dbReference type="InterPro" id="IPR055568">
    <property type="entry name" value="DUF7144"/>
</dbReference>
<sequence length="137" mass="14585">MSEQYLPSTPRASSRADEGWLVFAGLMVILAGLFTAVMGVVALVADEHYVVGPEGTWLIDLTGWGWLHLAVGLFAVGIGVALGTGATWARVVAVLLACFNALSHLLFLDTSPLRSAIVIALDVLVIWAVVTHPAEYR</sequence>
<organism evidence="3 4">
    <name type="scientific">Amycolatopsis xylanica</name>
    <dbReference type="NCBI Taxonomy" id="589385"/>
    <lineage>
        <taxon>Bacteria</taxon>
        <taxon>Bacillati</taxon>
        <taxon>Actinomycetota</taxon>
        <taxon>Actinomycetes</taxon>
        <taxon>Pseudonocardiales</taxon>
        <taxon>Pseudonocardiaceae</taxon>
        <taxon>Amycolatopsis</taxon>
    </lineage>
</organism>
<evidence type="ECO:0000259" key="2">
    <source>
        <dbReference type="Pfam" id="PF23636"/>
    </source>
</evidence>
<feature type="transmembrane region" description="Helical" evidence="1">
    <location>
        <begin position="64"/>
        <end position="82"/>
    </location>
</feature>
<evidence type="ECO:0000313" key="4">
    <source>
        <dbReference type="Proteomes" id="UP000199515"/>
    </source>
</evidence>
<feature type="transmembrane region" description="Helical" evidence="1">
    <location>
        <begin position="20"/>
        <end position="44"/>
    </location>
</feature>
<evidence type="ECO:0000313" key="3">
    <source>
        <dbReference type="EMBL" id="SDW58045.1"/>
    </source>
</evidence>
<feature type="domain" description="DUF7144" evidence="2">
    <location>
        <begin position="20"/>
        <end position="133"/>
    </location>
</feature>
<dbReference type="RefSeq" id="WP_245757150.1">
    <property type="nucleotide sequence ID" value="NZ_FNON01000001.1"/>
</dbReference>
<feature type="transmembrane region" description="Helical" evidence="1">
    <location>
        <begin position="113"/>
        <end position="130"/>
    </location>
</feature>
<protein>
    <recommendedName>
        <fullName evidence="2">DUF7144 domain-containing protein</fullName>
    </recommendedName>
</protein>
<reference evidence="3 4" key="1">
    <citation type="submission" date="2016-10" db="EMBL/GenBank/DDBJ databases">
        <authorList>
            <person name="de Groot N.N."/>
        </authorList>
    </citation>
    <scope>NUCLEOTIDE SEQUENCE [LARGE SCALE GENOMIC DNA]</scope>
    <source>
        <strain evidence="3 4">CPCC 202699</strain>
    </source>
</reference>
<dbReference type="EMBL" id="FNON01000001">
    <property type="protein sequence ID" value="SDW58045.1"/>
    <property type="molecule type" value="Genomic_DNA"/>
</dbReference>
<dbReference type="Proteomes" id="UP000199515">
    <property type="component" value="Unassembled WGS sequence"/>
</dbReference>
<keyword evidence="1" id="KW-0812">Transmembrane</keyword>
<dbReference type="Pfam" id="PF23636">
    <property type="entry name" value="DUF7144"/>
    <property type="match status" value="1"/>
</dbReference>
<evidence type="ECO:0000256" key="1">
    <source>
        <dbReference type="SAM" id="Phobius"/>
    </source>
</evidence>